<keyword evidence="2" id="KW-1185">Reference proteome</keyword>
<proteinExistence type="predicted"/>
<reference evidence="1 2" key="1">
    <citation type="journal article" date="2022" name="Nat. Plants">
        <title>Genomes of leafy and leafless Platanthera orchids illuminate the evolution of mycoheterotrophy.</title>
        <authorList>
            <person name="Li M.H."/>
            <person name="Liu K.W."/>
            <person name="Li Z."/>
            <person name="Lu H.C."/>
            <person name="Ye Q.L."/>
            <person name="Zhang D."/>
            <person name="Wang J.Y."/>
            <person name="Li Y.F."/>
            <person name="Zhong Z.M."/>
            <person name="Liu X."/>
            <person name="Yu X."/>
            <person name="Liu D.K."/>
            <person name="Tu X.D."/>
            <person name="Liu B."/>
            <person name="Hao Y."/>
            <person name="Liao X.Y."/>
            <person name="Jiang Y.T."/>
            <person name="Sun W.H."/>
            <person name="Chen J."/>
            <person name="Chen Y.Q."/>
            <person name="Ai Y."/>
            <person name="Zhai J.W."/>
            <person name="Wu S.S."/>
            <person name="Zhou Z."/>
            <person name="Hsiao Y.Y."/>
            <person name="Wu W.L."/>
            <person name="Chen Y.Y."/>
            <person name="Lin Y.F."/>
            <person name="Hsu J.L."/>
            <person name="Li C.Y."/>
            <person name="Wang Z.W."/>
            <person name="Zhao X."/>
            <person name="Zhong W.Y."/>
            <person name="Ma X.K."/>
            <person name="Ma L."/>
            <person name="Huang J."/>
            <person name="Chen G.Z."/>
            <person name="Huang M.Z."/>
            <person name="Huang L."/>
            <person name="Peng D.H."/>
            <person name="Luo Y.B."/>
            <person name="Zou S.Q."/>
            <person name="Chen S.P."/>
            <person name="Lan S."/>
            <person name="Tsai W.C."/>
            <person name="Van de Peer Y."/>
            <person name="Liu Z.J."/>
        </authorList>
    </citation>
    <scope>NUCLEOTIDE SEQUENCE [LARGE SCALE GENOMIC DNA]</scope>
    <source>
        <strain evidence="1">Lor288</strain>
    </source>
</reference>
<evidence type="ECO:0000313" key="2">
    <source>
        <dbReference type="Proteomes" id="UP001412067"/>
    </source>
</evidence>
<sequence>MVLQYLKGFKSSSFTPPLCSRAHVLEFLKYLDQLRRNRSPLIHPQSGRRFAGGPMCWNS</sequence>
<protein>
    <submittedName>
        <fullName evidence="1">Uncharacterized protein</fullName>
    </submittedName>
</protein>
<dbReference type="EMBL" id="JBBWWR010000021">
    <property type="protein sequence ID" value="KAK8937782.1"/>
    <property type="molecule type" value="Genomic_DNA"/>
</dbReference>
<comment type="caution">
    <text evidence="1">The sequence shown here is derived from an EMBL/GenBank/DDBJ whole genome shotgun (WGS) entry which is preliminary data.</text>
</comment>
<dbReference type="Proteomes" id="UP001412067">
    <property type="component" value="Unassembled WGS sequence"/>
</dbReference>
<evidence type="ECO:0000313" key="1">
    <source>
        <dbReference type="EMBL" id="KAK8937782.1"/>
    </source>
</evidence>
<accession>A0ABR2LCH7</accession>
<organism evidence="1 2">
    <name type="scientific">Platanthera guangdongensis</name>
    <dbReference type="NCBI Taxonomy" id="2320717"/>
    <lineage>
        <taxon>Eukaryota</taxon>
        <taxon>Viridiplantae</taxon>
        <taxon>Streptophyta</taxon>
        <taxon>Embryophyta</taxon>
        <taxon>Tracheophyta</taxon>
        <taxon>Spermatophyta</taxon>
        <taxon>Magnoliopsida</taxon>
        <taxon>Liliopsida</taxon>
        <taxon>Asparagales</taxon>
        <taxon>Orchidaceae</taxon>
        <taxon>Orchidoideae</taxon>
        <taxon>Orchideae</taxon>
        <taxon>Orchidinae</taxon>
        <taxon>Platanthera</taxon>
    </lineage>
</organism>
<gene>
    <name evidence="1" type="ORF">KSP40_PGU006829</name>
</gene>
<name>A0ABR2LCH7_9ASPA</name>